<dbReference type="EMBL" id="JAERRB010000001">
    <property type="protein sequence ID" value="MBL0739683.1"/>
    <property type="molecule type" value="Genomic_DNA"/>
</dbReference>
<accession>A0ABS1KJQ6</accession>
<evidence type="ECO:0000313" key="2">
    <source>
        <dbReference type="Proteomes" id="UP000613030"/>
    </source>
</evidence>
<dbReference type="RefSeq" id="WP_202006657.1">
    <property type="nucleotide sequence ID" value="NZ_JAERRB010000001.1"/>
</dbReference>
<reference evidence="1 2" key="1">
    <citation type="submission" date="2021-01" db="EMBL/GenBank/DDBJ databases">
        <title>Chryseolinea sp. Jin1 Genome sequencing and assembly.</title>
        <authorList>
            <person name="Kim I."/>
        </authorList>
    </citation>
    <scope>NUCLEOTIDE SEQUENCE [LARGE SCALE GENOMIC DNA]</scope>
    <source>
        <strain evidence="1 2">Jin1</strain>
    </source>
</reference>
<dbReference type="Proteomes" id="UP000613030">
    <property type="component" value="Unassembled WGS sequence"/>
</dbReference>
<evidence type="ECO:0000313" key="1">
    <source>
        <dbReference type="EMBL" id="MBL0739683.1"/>
    </source>
</evidence>
<comment type="caution">
    <text evidence="1">The sequence shown here is derived from an EMBL/GenBank/DDBJ whole genome shotgun (WGS) entry which is preliminary data.</text>
</comment>
<name>A0ABS1KJQ6_9BACT</name>
<organism evidence="1 2">
    <name type="scientific">Chryseolinea lacunae</name>
    <dbReference type="NCBI Taxonomy" id="2801331"/>
    <lineage>
        <taxon>Bacteria</taxon>
        <taxon>Pseudomonadati</taxon>
        <taxon>Bacteroidota</taxon>
        <taxon>Cytophagia</taxon>
        <taxon>Cytophagales</taxon>
        <taxon>Fulvivirgaceae</taxon>
        <taxon>Chryseolinea</taxon>
    </lineage>
</organism>
<sequence length="47" mass="5350">MPHSNFNKEIPCHVFDDIVQGAISNYYHSFADFNTFDSASHAAMQED</sequence>
<protein>
    <submittedName>
        <fullName evidence="1">Uncharacterized protein</fullName>
    </submittedName>
</protein>
<gene>
    <name evidence="1" type="ORF">JI741_00575</name>
</gene>
<proteinExistence type="predicted"/>
<keyword evidence="2" id="KW-1185">Reference proteome</keyword>